<name>A0A5R9QA13_9GAMM</name>
<accession>A0A5R9QA13</accession>
<keyword evidence="2" id="KW-1185">Reference proteome</keyword>
<comment type="caution">
    <text evidence="1">The sequence shown here is derived from an EMBL/GenBank/DDBJ whole genome shotgun (WGS) entry which is preliminary data.</text>
</comment>
<dbReference type="Proteomes" id="UP000306753">
    <property type="component" value="Unassembled WGS sequence"/>
</dbReference>
<protein>
    <submittedName>
        <fullName evidence="1">Uncharacterized protein</fullName>
    </submittedName>
</protein>
<organism evidence="1 2">
    <name type="scientific">Stutzerimonas nosocomialis</name>
    <dbReference type="NCBI Taxonomy" id="1056496"/>
    <lineage>
        <taxon>Bacteria</taxon>
        <taxon>Pseudomonadati</taxon>
        <taxon>Pseudomonadota</taxon>
        <taxon>Gammaproteobacteria</taxon>
        <taxon>Pseudomonadales</taxon>
        <taxon>Pseudomonadaceae</taxon>
        <taxon>Stutzerimonas</taxon>
    </lineage>
</organism>
<gene>
    <name evidence="1" type="ORF">DN820_20870</name>
</gene>
<dbReference type="AlphaFoldDB" id="A0A5R9QA13"/>
<evidence type="ECO:0000313" key="1">
    <source>
        <dbReference type="EMBL" id="TLX61535.1"/>
    </source>
</evidence>
<evidence type="ECO:0000313" key="2">
    <source>
        <dbReference type="Proteomes" id="UP000306753"/>
    </source>
</evidence>
<reference evidence="1 2" key="1">
    <citation type="journal article" date="2017" name="Eur. J. Clin. Microbiol. Infect. Dis.">
        <title>Uncommonly isolated clinical Pseudomonas: identification and phylogenetic assignation.</title>
        <authorList>
            <person name="Mulet M."/>
            <person name="Gomila M."/>
            <person name="Ramirez A."/>
            <person name="Cardew S."/>
            <person name="Moore E.R."/>
            <person name="Lalucat J."/>
            <person name="Garcia-Valdes E."/>
        </authorList>
    </citation>
    <scope>NUCLEOTIDE SEQUENCE [LARGE SCALE GENOMIC DNA]</scope>
    <source>
        <strain evidence="1 2">SD129</strain>
    </source>
</reference>
<dbReference type="EMBL" id="QLAG01000042">
    <property type="protein sequence ID" value="TLX61535.1"/>
    <property type="molecule type" value="Genomic_DNA"/>
</dbReference>
<proteinExistence type="predicted"/>
<dbReference type="RefSeq" id="WP_138412825.1">
    <property type="nucleotide sequence ID" value="NZ_QLAF01000008.1"/>
</dbReference>
<sequence>MYQIQLLLPLYDNDGQALPRALFADVRDELVERFGGLTAYTRAPASGVWLEEGQHPVHDESVIYEVMASTLERDWWAGYRATLEHRFRQEEMVVRAQQVTLL</sequence>